<reference evidence="1 2" key="1">
    <citation type="submission" date="2021-06" db="EMBL/GenBank/DDBJ databases">
        <authorList>
            <person name="Palmer J.M."/>
        </authorList>
    </citation>
    <scope>NUCLEOTIDE SEQUENCE [LARGE SCALE GENOMIC DNA]</scope>
    <source>
        <strain evidence="2">if_2019</strain>
        <tissue evidence="1">Muscle</tissue>
    </source>
</reference>
<gene>
    <name evidence="1" type="ORF">ILYODFUR_038112</name>
</gene>
<dbReference type="EMBL" id="JAHRIQ010055410">
    <property type="protein sequence ID" value="MEQ2238902.1"/>
    <property type="molecule type" value="Genomic_DNA"/>
</dbReference>
<name>A0ABV0U2W2_9TELE</name>
<organism evidence="1 2">
    <name type="scientific">Ilyodon furcidens</name>
    <name type="common">goldbreast splitfin</name>
    <dbReference type="NCBI Taxonomy" id="33524"/>
    <lineage>
        <taxon>Eukaryota</taxon>
        <taxon>Metazoa</taxon>
        <taxon>Chordata</taxon>
        <taxon>Craniata</taxon>
        <taxon>Vertebrata</taxon>
        <taxon>Euteleostomi</taxon>
        <taxon>Actinopterygii</taxon>
        <taxon>Neopterygii</taxon>
        <taxon>Teleostei</taxon>
        <taxon>Neoteleostei</taxon>
        <taxon>Acanthomorphata</taxon>
        <taxon>Ovalentaria</taxon>
        <taxon>Atherinomorphae</taxon>
        <taxon>Cyprinodontiformes</taxon>
        <taxon>Goodeidae</taxon>
        <taxon>Ilyodon</taxon>
    </lineage>
</organism>
<proteinExistence type="predicted"/>
<evidence type="ECO:0000313" key="2">
    <source>
        <dbReference type="Proteomes" id="UP001482620"/>
    </source>
</evidence>
<sequence length="172" mass="19665">MCLKLLRVNLIKLQSLFVCDLHNKFKSVTNPRYKYSDTICRISPEGKTHGLTLELLLDLVKNIVTVLEINRFKASHVEVLTLNPGCFTLCFENIQCMEVMAREQNHILCKKQRSDPEVHKPDYVSGSWICDEGQPWWGPVWKRAQLEWRHSACSGSTEQATLGSSIPTETGF</sequence>
<protein>
    <submittedName>
        <fullName evidence="1">Uncharacterized protein</fullName>
    </submittedName>
</protein>
<evidence type="ECO:0000313" key="1">
    <source>
        <dbReference type="EMBL" id="MEQ2238902.1"/>
    </source>
</evidence>
<dbReference type="Proteomes" id="UP001482620">
    <property type="component" value="Unassembled WGS sequence"/>
</dbReference>
<keyword evidence="2" id="KW-1185">Reference proteome</keyword>
<comment type="caution">
    <text evidence="1">The sequence shown here is derived from an EMBL/GenBank/DDBJ whole genome shotgun (WGS) entry which is preliminary data.</text>
</comment>
<accession>A0ABV0U2W2</accession>